<protein>
    <submittedName>
        <fullName evidence="4">Bromodomain containing protein</fullName>
    </submittedName>
</protein>
<keyword evidence="1 2" id="KW-0103">Bromodomain</keyword>
<dbReference type="InterPro" id="IPR036427">
    <property type="entry name" value="Bromodomain-like_sf"/>
</dbReference>
<dbReference type="RefSeq" id="XP_068356070.1">
    <property type="nucleotide sequence ID" value="XM_068507027.1"/>
</dbReference>
<dbReference type="OrthoDB" id="21449at2759"/>
<feature type="domain" description="Bromo" evidence="3">
    <location>
        <begin position="46"/>
        <end position="118"/>
    </location>
</feature>
<organism evidence="4 5">
    <name type="scientific">Tritrichomonas foetus</name>
    <dbReference type="NCBI Taxonomy" id="1144522"/>
    <lineage>
        <taxon>Eukaryota</taxon>
        <taxon>Metamonada</taxon>
        <taxon>Parabasalia</taxon>
        <taxon>Tritrichomonadida</taxon>
        <taxon>Tritrichomonadidae</taxon>
        <taxon>Tritrichomonas</taxon>
    </lineage>
</organism>
<dbReference type="Gene3D" id="1.20.920.10">
    <property type="entry name" value="Bromodomain-like"/>
    <property type="match status" value="1"/>
</dbReference>
<dbReference type="Proteomes" id="UP000179807">
    <property type="component" value="Unassembled WGS sequence"/>
</dbReference>
<dbReference type="PRINTS" id="PR00503">
    <property type="entry name" value="BROMODOMAIN"/>
</dbReference>
<accession>A0A1J4JZL2</accession>
<dbReference type="SMART" id="SM00297">
    <property type="entry name" value="BROMO"/>
    <property type="match status" value="1"/>
</dbReference>
<dbReference type="Pfam" id="PF00439">
    <property type="entry name" value="Bromodomain"/>
    <property type="match status" value="1"/>
</dbReference>
<evidence type="ECO:0000313" key="5">
    <source>
        <dbReference type="Proteomes" id="UP000179807"/>
    </source>
</evidence>
<dbReference type="AlphaFoldDB" id="A0A1J4JZL2"/>
<keyword evidence="5" id="KW-1185">Reference proteome</keyword>
<dbReference type="SUPFAM" id="SSF47370">
    <property type="entry name" value="Bromodomain"/>
    <property type="match status" value="1"/>
</dbReference>
<comment type="caution">
    <text evidence="4">The sequence shown here is derived from an EMBL/GenBank/DDBJ whole genome shotgun (WGS) entry which is preliminary data.</text>
</comment>
<dbReference type="PANTHER" id="PTHR45926">
    <property type="entry name" value="OSJNBA0053K19.4 PROTEIN"/>
    <property type="match status" value="1"/>
</dbReference>
<dbReference type="EMBL" id="MLAK01000848">
    <property type="protein sequence ID" value="OHT02934.1"/>
    <property type="molecule type" value="Genomic_DNA"/>
</dbReference>
<gene>
    <name evidence="4" type="ORF">TRFO_29881</name>
</gene>
<evidence type="ECO:0000256" key="1">
    <source>
        <dbReference type="ARBA" id="ARBA00023117"/>
    </source>
</evidence>
<reference evidence="4" key="1">
    <citation type="submission" date="2016-10" db="EMBL/GenBank/DDBJ databases">
        <authorList>
            <person name="Benchimol M."/>
            <person name="Almeida L.G."/>
            <person name="Vasconcelos A.T."/>
            <person name="Perreira-Neves A."/>
            <person name="Rosa I.A."/>
            <person name="Tasca T."/>
            <person name="Bogo M.R."/>
            <person name="de Souza W."/>
        </authorList>
    </citation>
    <scope>NUCLEOTIDE SEQUENCE [LARGE SCALE GENOMIC DNA]</scope>
    <source>
        <strain evidence="4">K</strain>
    </source>
</reference>
<dbReference type="CDD" id="cd04369">
    <property type="entry name" value="Bromodomain"/>
    <property type="match status" value="1"/>
</dbReference>
<dbReference type="InterPro" id="IPR001487">
    <property type="entry name" value="Bromodomain"/>
</dbReference>
<evidence type="ECO:0000256" key="2">
    <source>
        <dbReference type="PROSITE-ProRule" id="PRU00035"/>
    </source>
</evidence>
<evidence type="ECO:0000313" key="4">
    <source>
        <dbReference type="EMBL" id="OHT02934.1"/>
    </source>
</evidence>
<name>A0A1J4JZL2_9EUKA</name>
<dbReference type="InterPro" id="IPR018359">
    <property type="entry name" value="Bromodomain_CS"/>
</dbReference>
<evidence type="ECO:0000259" key="3">
    <source>
        <dbReference type="PROSITE" id="PS50014"/>
    </source>
</evidence>
<proteinExistence type="predicted"/>
<dbReference type="VEuPathDB" id="TrichDB:TRFO_29881"/>
<dbReference type="PROSITE" id="PS00633">
    <property type="entry name" value="BROMODOMAIN_1"/>
    <property type="match status" value="1"/>
</dbReference>
<dbReference type="PROSITE" id="PS50014">
    <property type="entry name" value="BROMODOMAIN_2"/>
    <property type="match status" value="1"/>
</dbReference>
<dbReference type="GeneID" id="94841731"/>
<sequence>MEKVIIKKKYHIRSFSKMRPSRSGSVNSTMNQVQAQFCAKITKKISNFTMARFFRQPVDPKRDGAEDYLDKIKKPMDLGTVLQNLHDSKYQSVDQWKNDMNLIWKNAMTYNNQASPLYIIAQDLQETFKKLVETIPKTHTEEWLMRVRKEHNKLQRIIDAKTRTLGHKPTKIILKPPKSQQ</sequence>